<keyword evidence="1" id="KW-0175">Coiled coil</keyword>
<protein>
    <submittedName>
        <fullName evidence="3">Uncharacterized protein</fullName>
    </submittedName>
</protein>
<evidence type="ECO:0000256" key="1">
    <source>
        <dbReference type="SAM" id="Coils"/>
    </source>
</evidence>
<dbReference type="PANTHER" id="PTHR33026:SF7">
    <property type="entry name" value="OS03G0100275 PROTEIN"/>
    <property type="match status" value="1"/>
</dbReference>
<dbReference type="EnsemblPlants" id="OB05G17430.1">
    <property type="protein sequence ID" value="OB05G17430.1"/>
    <property type="gene ID" value="OB05G17430"/>
</dbReference>
<dbReference type="Proteomes" id="UP000006038">
    <property type="component" value="Chromosome 5"/>
</dbReference>
<organism evidence="3">
    <name type="scientific">Oryza brachyantha</name>
    <name type="common">malo sina</name>
    <dbReference type="NCBI Taxonomy" id="4533"/>
    <lineage>
        <taxon>Eukaryota</taxon>
        <taxon>Viridiplantae</taxon>
        <taxon>Streptophyta</taxon>
        <taxon>Embryophyta</taxon>
        <taxon>Tracheophyta</taxon>
        <taxon>Spermatophyta</taxon>
        <taxon>Magnoliopsida</taxon>
        <taxon>Liliopsida</taxon>
        <taxon>Poales</taxon>
        <taxon>Poaceae</taxon>
        <taxon>BOP clade</taxon>
        <taxon>Oryzoideae</taxon>
        <taxon>Oryzeae</taxon>
        <taxon>Oryzinae</taxon>
        <taxon>Oryza</taxon>
    </lineage>
</organism>
<proteinExistence type="predicted"/>
<dbReference type="AlphaFoldDB" id="J3M569"/>
<dbReference type="Gramene" id="OB05G17430.1">
    <property type="protein sequence ID" value="OB05G17430.1"/>
    <property type="gene ID" value="OB05G17430"/>
</dbReference>
<feature type="region of interest" description="Disordered" evidence="2">
    <location>
        <begin position="238"/>
        <end position="268"/>
    </location>
</feature>
<dbReference type="PANTHER" id="PTHR33026">
    <property type="entry name" value="OS06G0360600 PROTEIN"/>
    <property type="match status" value="1"/>
</dbReference>
<reference evidence="3" key="2">
    <citation type="submission" date="2013-04" db="UniProtKB">
        <authorList>
            <consortium name="EnsemblPlants"/>
        </authorList>
    </citation>
    <scope>IDENTIFICATION</scope>
</reference>
<evidence type="ECO:0000256" key="2">
    <source>
        <dbReference type="SAM" id="MobiDB-lite"/>
    </source>
</evidence>
<dbReference type="HOGENOM" id="CLU_765879_0_0_1"/>
<evidence type="ECO:0000313" key="4">
    <source>
        <dbReference type="Proteomes" id="UP000006038"/>
    </source>
</evidence>
<evidence type="ECO:0000313" key="3">
    <source>
        <dbReference type="EnsemblPlants" id="OB05G17430.1"/>
    </source>
</evidence>
<accession>J3M569</accession>
<keyword evidence="4" id="KW-1185">Reference proteome</keyword>
<reference evidence="3" key="1">
    <citation type="journal article" date="2013" name="Nat. Commun.">
        <title>Whole-genome sequencing of Oryza brachyantha reveals mechanisms underlying Oryza genome evolution.</title>
        <authorList>
            <person name="Chen J."/>
            <person name="Huang Q."/>
            <person name="Gao D."/>
            <person name="Wang J."/>
            <person name="Lang Y."/>
            <person name="Liu T."/>
            <person name="Li B."/>
            <person name="Bai Z."/>
            <person name="Luis Goicoechea J."/>
            <person name="Liang C."/>
            <person name="Chen C."/>
            <person name="Zhang W."/>
            <person name="Sun S."/>
            <person name="Liao Y."/>
            <person name="Zhang X."/>
            <person name="Yang L."/>
            <person name="Song C."/>
            <person name="Wang M."/>
            <person name="Shi J."/>
            <person name="Liu G."/>
            <person name="Liu J."/>
            <person name="Zhou H."/>
            <person name="Zhou W."/>
            <person name="Yu Q."/>
            <person name="An N."/>
            <person name="Chen Y."/>
            <person name="Cai Q."/>
            <person name="Wang B."/>
            <person name="Liu B."/>
            <person name="Min J."/>
            <person name="Huang Y."/>
            <person name="Wu H."/>
            <person name="Li Z."/>
            <person name="Zhang Y."/>
            <person name="Yin Y."/>
            <person name="Song W."/>
            <person name="Jiang J."/>
            <person name="Jackson S.A."/>
            <person name="Wing R.A."/>
            <person name="Wang J."/>
            <person name="Chen M."/>
        </authorList>
    </citation>
    <scope>NUCLEOTIDE SEQUENCE [LARGE SCALE GENOMIC DNA]</scope>
    <source>
        <strain evidence="3">cv. IRGC 101232</strain>
    </source>
</reference>
<feature type="coiled-coil region" evidence="1">
    <location>
        <begin position="326"/>
        <end position="360"/>
    </location>
</feature>
<sequence>MGADSWLLSGRRMCGTRGRWELDMCTRRGSAIHGGDSGFQEGVAVVILVRLIKLGPEPLQDDGRQTDPGERVAMLPQRSSHAPVAQDSWSSLSTSNKMPQVNSLLNLIENLKSVGFTGVWVTRHFIRRRIQPLKDRVHFAFDNTRSDDPTQEVAEVLSTESIRAQTNRMFTSGTMILANTSGFPKPLQAGNAPPMERHQYLSYPPSWASPELKRAAEAFSDEPAAKRLAFDLDAEPLEAPEDADAPSPTRSPSPPPLKRLRRPIDKQGSRPSRLVLWLSPRPCSPWAHTWRTLSQSKRSMMKSWSVLRLWRVVYQVAALGELKKANTRLQAECARLLAVKAELEAKRSQLSATKTVLEAECA</sequence>
<name>J3M569_ORYBR</name>